<dbReference type="PANTHER" id="PTHR13225">
    <property type="entry name" value="MISEXPRESSION SUPPRESSOR OF RAS 6"/>
    <property type="match status" value="1"/>
</dbReference>
<dbReference type="EMBL" id="VUOE01000003">
    <property type="protein sequence ID" value="KAA2215789.1"/>
    <property type="molecule type" value="Genomic_DNA"/>
</dbReference>
<dbReference type="InterPro" id="IPR024131">
    <property type="entry name" value="UPF0489"/>
</dbReference>
<sequence>MDNAIKTIIVEEHNEAFFVWHYAIKEGYIKKEGNCLFHIDEHSDMNVPFFNTSINDLNGDLQKVDDFTDEEVAIAGFITPAVYMGIFDNVYWIKRKHRKRSAKNFDLFIGSHNDEGRKLMLGEIQDNGKLDMTSKRFNYLKLEPHEIQGDCQNVILDIDLDFFSCSGNPNFNEKLFVEISKSEYDNFNSDRYHRLRYVNIGKIGTLKREGKYYYVFNDYEGVQTENQRLTESEIKEEIERFVGYLDINNIRPSLIDICRSRFSGYTPKDQWEFIEKHLIDALSKIYPLEIEMKGSLVY</sequence>
<keyword evidence="1" id="KW-0812">Transmembrane</keyword>
<keyword evidence="1" id="KW-0472">Membrane</keyword>
<comment type="caution">
    <text evidence="2">The sequence shown here is derived from an EMBL/GenBank/DDBJ whole genome shotgun (WGS) entry which is preliminary data.</text>
</comment>
<gene>
    <name evidence="2" type="ORF">F0361_16470</name>
</gene>
<evidence type="ECO:0000313" key="3">
    <source>
        <dbReference type="Proteomes" id="UP000323188"/>
    </source>
</evidence>
<keyword evidence="1" id="KW-1133">Transmembrane helix</keyword>
<dbReference type="RefSeq" id="WP_154920442.1">
    <property type="nucleotide sequence ID" value="NZ_VUOE01000003.1"/>
</dbReference>
<dbReference type="Pfam" id="PF12640">
    <property type="entry name" value="UPF0489"/>
    <property type="match status" value="1"/>
</dbReference>
<proteinExistence type="predicted"/>
<reference evidence="2 3" key="1">
    <citation type="submission" date="2019-09" db="EMBL/GenBank/DDBJ databases">
        <authorList>
            <person name="Khan S.A."/>
            <person name="Jeon C.O."/>
            <person name="Chun B.H."/>
            <person name="Jeong S.E."/>
        </authorList>
    </citation>
    <scope>NUCLEOTIDE SEQUENCE [LARGE SCALE GENOMIC DNA]</scope>
    <source>
        <strain evidence="2 3">KCTC 42508</strain>
    </source>
</reference>
<name>A0A5B2TNJ8_9FLAO</name>
<accession>A0A5B2TNJ8</accession>
<protein>
    <submittedName>
        <fullName evidence="2">Uncharacterized protein</fullName>
    </submittedName>
</protein>
<dbReference type="AlphaFoldDB" id="A0A5B2TNJ8"/>
<feature type="transmembrane region" description="Helical" evidence="1">
    <location>
        <begin position="72"/>
        <end position="93"/>
    </location>
</feature>
<organism evidence="2 3">
    <name type="scientific">Maribacter flavus</name>
    <dbReference type="NCBI Taxonomy" id="1658664"/>
    <lineage>
        <taxon>Bacteria</taxon>
        <taxon>Pseudomonadati</taxon>
        <taxon>Bacteroidota</taxon>
        <taxon>Flavobacteriia</taxon>
        <taxon>Flavobacteriales</taxon>
        <taxon>Flavobacteriaceae</taxon>
        <taxon>Maribacter</taxon>
    </lineage>
</organism>
<evidence type="ECO:0000313" key="2">
    <source>
        <dbReference type="EMBL" id="KAA2215789.1"/>
    </source>
</evidence>
<evidence type="ECO:0000256" key="1">
    <source>
        <dbReference type="SAM" id="Phobius"/>
    </source>
</evidence>
<dbReference type="PANTHER" id="PTHR13225:SF3">
    <property type="entry name" value="UPF0489 PROTEIN C5ORF22"/>
    <property type="match status" value="1"/>
</dbReference>
<dbReference type="Proteomes" id="UP000323188">
    <property type="component" value="Unassembled WGS sequence"/>
</dbReference>